<feature type="transmembrane region" description="Helical" evidence="6">
    <location>
        <begin position="20"/>
        <end position="40"/>
    </location>
</feature>
<evidence type="ECO:0000313" key="8">
    <source>
        <dbReference type="Proteomes" id="UP000199312"/>
    </source>
</evidence>
<gene>
    <name evidence="7" type="ORF">SAMN04488006_2507</name>
</gene>
<dbReference type="Proteomes" id="UP000199312">
    <property type="component" value="Unassembled WGS sequence"/>
</dbReference>
<comment type="similarity">
    <text evidence="2">Belongs to the SLC13A/DASS transporter (TC 2.A.47) family. DIT1 subfamily.</text>
</comment>
<feature type="transmembrane region" description="Helical" evidence="6">
    <location>
        <begin position="159"/>
        <end position="178"/>
    </location>
</feature>
<dbReference type="GO" id="GO:0005315">
    <property type="term" value="F:phosphate transmembrane transporter activity"/>
    <property type="evidence" value="ECO:0007669"/>
    <property type="project" value="TreeGrafter"/>
</dbReference>
<feature type="transmembrane region" description="Helical" evidence="6">
    <location>
        <begin position="95"/>
        <end position="112"/>
    </location>
</feature>
<dbReference type="RefSeq" id="WP_245780661.1">
    <property type="nucleotide sequence ID" value="NZ_FOZP01000006.1"/>
</dbReference>
<feature type="transmembrane region" description="Helical" evidence="6">
    <location>
        <begin position="306"/>
        <end position="325"/>
    </location>
</feature>
<accession>A0A1I6RIP8</accession>
<evidence type="ECO:0000256" key="6">
    <source>
        <dbReference type="SAM" id="Phobius"/>
    </source>
</evidence>
<proteinExistence type="inferred from homology"/>
<feature type="transmembrane region" description="Helical" evidence="6">
    <location>
        <begin position="401"/>
        <end position="421"/>
    </location>
</feature>
<name>A0A1I6RIP8_9FLAO</name>
<dbReference type="NCBIfam" id="TIGR00785">
    <property type="entry name" value="dass"/>
    <property type="match status" value="1"/>
</dbReference>
<evidence type="ECO:0000313" key="7">
    <source>
        <dbReference type="EMBL" id="SFS64514.1"/>
    </source>
</evidence>
<protein>
    <submittedName>
        <fullName evidence="7">Anion transporter</fullName>
    </submittedName>
</protein>
<comment type="subcellular location">
    <subcellularLocation>
        <location evidence="1">Membrane</location>
        <topology evidence="1">Multi-pass membrane protein</topology>
    </subcellularLocation>
</comment>
<evidence type="ECO:0000256" key="1">
    <source>
        <dbReference type="ARBA" id="ARBA00004141"/>
    </source>
</evidence>
<organism evidence="7 8">
    <name type="scientific">Lutibacter maritimus</name>
    <dbReference type="NCBI Taxonomy" id="593133"/>
    <lineage>
        <taxon>Bacteria</taxon>
        <taxon>Pseudomonadati</taxon>
        <taxon>Bacteroidota</taxon>
        <taxon>Flavobacteriia</taxon>
        <taxon>Flavobacteriales</taxon>
        <taxon>Flavobacteriaceae</taxon>
        <taxon>Lutibacter</taxon>
    </lineage>
</organism>
<feature type="transmembrane region" description="Helical" evidence="6">
    <location>
        <begin position="360"/>
        <end position="381"/>
    </location>
</feature>
<keyword evidence="4 6" id="KW-1133">Transmembrane helix</keyword>
<evidence type="ECO:0000256" key="3">
    <source>
        <dbReference type="ARBA" id="ARBA00022692"/>
    </source>
</evidence>
<evidence type="ECO:0000256" key="5">
    <source>
        <dbReference type="ARBA" id="ARBA00023136"/>
    </source>
</evidence>
<dbReference type="STRING" id="593133.SAMN04488006_2507"/>
<feature type="transmembrane region" description="Helical" evidence="6">
    <location>
        <begin position="428"/>
        <end position="457"/>
    </location>
</feature>
<dbReference type="GO" id="GO:0005886">
    <property type="term" value="C:plasma membrane"/>
    <property type="evidence" value="ECO:0007669"/>
    <property type="project" value="TreeGrafter"/>
</dbReference>
<feature type="transmembrane region" description="Helical" evidence="6">
    <location>
        <begin position="487"/>
        <end position="507"/>
    </location>
</feature>
<dbReference type="Pfam" id="PF00939">
    <property type="entry name" value="Na_sulph_symp"/>
    <property type="match status" value="1"/>
</dbReference>
<keyword evidence="8" id="KW-1185">Reference proteome</keyword>
<sequence>MSNYRMEKLPKRQLTKVEKVFAIIGGPLAIISFILIMFVLDLSFLQNFNSESLSKSALANFDKIGINNFIQSNRAMLAIFIASLILWITEAIPNYLTSLILIIALVLTGVLPEKVAYAQLGHEVMWLNILSFILASMLVATGVAKRFALWFILKFGKNASSIFLSFIVINVLLSIFISATTAKAAILLPIFMVIAAVYGASNGNRNNFGRNIILQNLFQINMGASAFLTGSGANLLAASLIAGAIGSDIFFADWMIAAFPGAMILMILGWIIGTKIIFPLKKEEKTPSIEGGMDTLKTELHNMGKVSFNEIKSIFIFVSILALWVTDKYHGISPTAVAFVGAIVALLPKIGIVSWNDVDIPWHLLLFSAGAYTLGAGFNVTDLPSIAVNSMFDSLGISDNTPFWLLYMVLTFGMVFSALVFQSKTMRAMIFIPIAIGIATRFGFEIISLTLPVAFLIEHVYTLPFNSKPALLLYSTNHYSWADTFKYGITMQILAWILSIVMAMTYFKWLDITPNGLF</sequence>
<dbReference type="AlphaFoldDB" id="A0A1I6RIP8"/>
<keyword evidence="3 6" id="KW-0812">Transmembrane</keyword>
<feature type="transmembrane region" description="Helical" evidence="6">
    <location>
        <begin position="184"/>
        <end position="201"/>
    </location>
</feature>
<feature type="transmembrane region" description="Helical" evidence="6">
    <location>
        <begin position="331"/>
        <end position="348"/>
    </location>
</feature>
<feature type="transmembrane region" description="Helical" evidence="6">
    <location>
        <begin position="222"/>
        <end position="245"/>
    </location>
</feature>
<dbReference type="EMBL" id="FOZP01000006">
    <property type="protein sequence ID" value="SFS64514.1"/>
    <property type="molecule type" value="Genomic_DNA"/>
</dbReference>
<dbReference type="InterPro" id="IPR001898">
    <property type="entry name" value="SLC13A/DASS"/>
</dbReference>
<reference evidence="8" key="1">
    <citation type="submission" date="2016-10" db="EMBL/GenBank/DDBJ databases">
        <authorList>
            <person name="Varghese N."/>
            <person name="Submissions S."/>
        </authorList>
    </citation>
    <scope>NUCLEOTIDE SEQUENCE [LARGE SCALE GENOMIC DNA]</scope>
    <source>
        <strain evidence="8">DSM 24450</strain>
    </source>
</reference>
<evidence type="ECO:0000256" key="4">
    <source>
        <dbReference type="ARBA" id="ARBA00022989"/>
    </source>
</evidence>
<evidence type="ECO:0000256" key="2">
    <source>
        <dbReference type="ARBA" id="ARBA00007349"/>
    </source>
</evidence>
<dbReference type="PANTHER" id="PTHR10283:SF92">
    <property type="entry name" value="LOW-AFFINITY PHOSPHATE TRANSPORTER PHO91"/>
    <property type="match status" value="1"/>
</dbReference>
<dbReference type="PIRSF" id="PIRSF002457">
    <property type="entry name" value="DASS"/>
    <property type="match status" value="1"/>
</dbReference>
<feature type="transmembrane region" description="Helical" evidence="6">
    <location>
        <begin position="124"/>
        <end position="147"/>
    </location>
</feature>
<feature type="transmembrane region" description="Helical" evidence="6">
    <location>
        <begin position="251"/>
        <end position="272"/>
    </location>
</feature>
<dbReference type="PANTHER" id="PTHR10283">
    <property type="entry name" value="SOLUTE CARRIER FAMILY 13 MEMBER"/>
    <property type="match status" value="1"/>
</dbReference>
<keyword evidence="5 6" id="KW-0472">Membrane</keyword>
<dbReference type="InterPro" id="IPR030676">
    <property type="entry name" value="CitT-rel"/>
</dbReference>
<feature type="transmembrane region" description="Helical" evidence="6">
    <location>
        <begin position="69"/>
        <end position="88"/>
    </location>
</feature>